<dbReference type="VEuPathDB" id="TriTrypDB:BSAL_36245c"/>
<dbReference type="Proteomes" id="UP000051952">
    <property type="component" value="Unassembled WGS sequence"/>
</dbReference>
<name>A0A0S4JL39_BODSA</name>
<dbReference type="AlphaFoldDB" id="A0A0S4JL39"/>
<accession>A0A0S4JL39</accession>
<sequence>MFQKLANVTTLVAIPPATTPGLLNFSATVSRSAMTVVLGSRPSTTGDGLLRHLTAVDIRNHQTLHIDILDSNFYLSLAPVNFSNVETRIAEQRTMSTSPTSLVMVHNDNVSSYTNVLLQRSAAATITVTTETIVDIRGVTSVGYCETAVQLLNINLPTAVVLEKTYFVALVSTAATSSFVSGAPLSSSALIHLSCIPLITDAPSSSVQVGFSDSVIVGDSPLFAAVHFAPVFVPIPHRTSSSRRKSSIAEVEEGTQVAFVSIQIDVQGSTLQGISSVLSSNTTGQDGEATMDIGTSRMSIVNSSLQCSGAGQTSANYGVAVLGPNDAMTMMWAISTFQDCVRLISGGGSAIASTTFPGINWACNLWNQRSLTRSGIRALLGGVGSVYATPQIDSRYGDEICRSESETLRISYSRRTDTRTALKTTTKTIFLSTSFSSSPTNTMSISNSIEPSATLTPTLTSTVSRSKTTSTTLSGSITPSHTETDSPTISIDPCNTTFRGSGRV</sequence>
<keyword evidence="3" id="KW-1185">Reference proteome</keyword>
<evidence type="ECO:0000256" key="1">
    <source>
        <dbReference type="SAM" id="MobiDB-lite"/>
    </source>
</evidence>
<protein>
    <submittedName>
        <fullName evidence="2">Uncharacterized protein</fullName>
    </submittedName>
</protein>
<proteinExistence type="predicted"/>
<gene>
    <name evidence="2" type="ORF">BSAL_36245c</name>
</gene>
<feature type="region of interest" description="Disordered" evidence="1">
    <location>
        <begin position="456"/>
        <end position="504"/>
    </location>
</feature>
<dbReference type="EMBL" id="CYKH01002021">
    <property type="protein sequence ID" value="CUG92230.1"/>
    <property type="molecule type" value="Genomic_DNA"/>
</dbReference>
<feature type="compositionally biased region" description="Low complexity" evidence="1">
    <location>
        <begin position="456"/>
        <end position="480"/>
    </location>
</feature>
<reference evidence="3" key="1">
    <citation type="submission" date="2015-09" db="EMBL/GenBank/DDBJ databases">
        <authorList>
            <consortium name="Pathogen Informatics"/>
        </authorList>
    </citation>
    <scope>NUCLEOTIDE SEQUENCE [LARGE SCALE GENOMIC DNA]</scope>
    <source>
        <strain evidence="3">Lake Konstanz</strain>
    </source>
</reference>
<feature type="compositionally biased region" description="Polar residues" evidence="1">
    <location>
        <begin position="485"/>
        <end position="504"/>
    </location>
</feature>
<evidence type="ECO:0000313" key="3">
    <source>
        <dbReference type="Proteomes" id="UP000051952"/>
    </source>
</evidence>
<organism evidence="2 3">
    <name type="scientific">Bodo saltans</name>
    <name type="common">Flagellated protozoan</name>
    <dbReference type="NCBI Taxonomy" id="75058"/>
    <lineage>
        <taxon>Eukaryota</taxon>
        <taxon>Discoba</taxon>
        <taxon>Euglenozoa</taxon>
        <taxon>Kinetoplastea</taxon>
        <taxon>Metakinetoplastina</taxon>
        <taxon>Eubodonida</taxon>
        <taxon>Bodonidae</taxon>
        <taxon>Bodo</taxon>
    </lineage>
</organism>
<evidence type="ECO:0000313" key="2">
    <source>
        <dbReference type="EMBL" id="CUG92230.1"/>
    </source>
</evidence>